<dbReference type="InParanoid" id="D8RBS2"/>
<dbReference type="KEGG" id="smo:SELMODRAFT_440439"/>
<evidence type="ECO:0008006" key="4">
    <source>
        <dbReference type="Google" id="ProtNLM"/>
    </source>
</evidence>
<feature type="compositionally biased region" description="Polar residues" evidence="1">
    <location>
        <begin position="556"/>
        <end position="572"/>
    </location>
</feature>
<evidence type="ECO:0000313" key="3">
    <source>
        <dbReference type="Proteomes" id="UP000001514"/>
    </source>
</evidence>
<feature type="compositionally biased region" description="Low complexity" evidence="1">
    <location>
        <begin position="202"/>
        <end position="213"/>
    </location>
</feature>
<dbReference type="HOGENOM" id="CLU_371509_0_0_1"/>
<feature type="region of interest" description="Disordered" evidence="1">
    <location>
        <begin position="633"/>
        <end position="753"/>
    </location>
</feature>
<feature type="compositionally biased region" description="Low complexity" evidence="1">
    <location>
        <begin position="604"/>
        <end position="617"/>
    </location>
</feature>
<sequence length="753" mass="82150">MTDFESKGGHEHIRGRGFEALDTKSTWSSFDEIAWDDFGGDDHSVPEPDERAPSLWLRRKKDPKLWKELKEEEQTSKMDAEATTMDVDSWDSLNVGELGAVPDNLTGIGNHLKEESPDALPLLDGGVVMCLNEYNDGDAGHFAFSAVPSEEEMTLFGGESDAGKGSALLSYAWENLEDMDNLFQSEEAPFSQDATDALLQWPASSSSPDSNSPVTNAKAACASPELRAMKGKSHDQDMKMEFIPCESFDKNSDACASIADGESAATDLSTAELKFAAHEEQRGDIDKVPTPAEDSMEPLLSPKGKQQVSDTDKAHPGKRQASNRKRSDERSRKQIYPKRPGISYAKQQPSTQFSSSQPLQLKPTVASTLQVYPHVTGPAVLGTMHHRPQYIGPVHHSSYMIQPAQSQHSQAVMMCYDQAEQQRFGQETRQKLAPPPPPSLSGTNMTPQEKIEKLRWKQKMHRLASEQHQQMAKQCGLSMDPCTPQQGARSETPIDADDKANVKSEDGDGARATVVDSAVVSQLLGIMSKLDVGTRICIRDALYRLARSAITRHTSDGPSSSEGSNNSAGDNSLSRAIRSYPLLETETNPIDRTIANLLFHKRSSSNSANNSNSSNNSTGSAVNIPCLQENQAPWTWQQQQQQHQQQEAGLSQQQQQQQELPSSELTAPEEKSLRDDCSSEIAEEASDGSKKGAKPGGGVGYFQSVKSHRKREASSSEFLSNEEGESPRIGRGACSSSSDSSRGHGKAAKTGIQ</sequence>
<feature type="region of interest" description="Disordered" evidence="1">
    <location>
        <begin position="277"/>
        <end position="359"/>
    </location>
</feature>
<accession>D8RBS2</accession>
<protein>
    <recommendedName>
        <fullName evidence="4">Protein LNK2</fullName>
    </recommendedName>
</protein>
<dbReference type="PANTHER" id="PTHR33334:SF5">
    <property type="entry name" value="PROTEIN LNK2"/>
    <property type="match status" value="1"/>
</dbReference>
<feature type="region of interest" description="Disordered" evidence="1">
    <location>
        <begin position="424"/>
        <end position="447"/>
    </location>
</feature>
<name>D8RBS2_SELML</name>
<feature type="compositionally biased region" description="Basic and acidic residues" evidence="1">
    <location>
        <begin position="277"/>
        <end position="287"/>
    </location>
</feature>
<dbReference type="Proteomes" id="UP000001514">
    <property type="component" value="Unassembled WGS sequence"/>
</dbReference>
<feature type="compositionally biased region" description="Low complexity" evidence="1">
    <location>
        <begin position="347"/>
        <end position="359"/>
    </location>
</feature>
<dbReference type="PANTHER" id="PTHR33334">
    <property type="entry name" value="PROTEIN LNK1"/>
    <property type="match status" value="1"/>
</dbReference>
<dbReference type="AlphaFoldDB" id="D8RBS2"/>
<reference evidence="2 3" key="1">
    <citation type="journal article" date="2011" name="Science">
        <title>The Selaginella genome identifies genetic changes associated with the evolution of vascular plants.</title>
        <authorList>
            <person name="Banks J.A."/>
            <person name="Nishiyama T."/>
            <person name="Hasebe M."/>
            <person name="Bowman J.L."/>
            <person name="Gribskov M."/>
            <person name="dePamphilis C."/>
            <person name="Albert V.A."/>
            <person name="Aono N."/>
            <person name="Aoyama T."/>
            <person name="Ambrose B.A."/>
            <person name="Ashton N.W."/>
            <person name="Axtell M.J."/>
            <person name="Barker E."/>
            <person name="Barker M.S."/>
            <person name="Bennetzen J.L."/>
            <person name="Bonawitz N.D."/>
            <person name="Chapple C."/>
            <person name="Cheng C."/>
            <person name="Correa L.G."/>
            <person name="Dacre M."/>
            <person name="DeBarry J."/>
            <person name="Dreyer I."/>
            <person name="Elias M."/>
            <person name="Engstrom E.M."/>
            <person name="Estelle M."/>
            <person name="Feng L."/>
            <person name="Finet C."/>
            <person name="Floyd S.K."/>
            <person name="Frommer W.B."/>
            <person name="Fujita T."/>
            <person name="Gramzow L."/>
            <person name="Gutensohn M."/>
            <person name="Harholt J."/>
            <person name="Hattori M."/>
            <person name="Heyl A."/>
            <person name="Hirai T."/>
            <person name="Hiwatashi Y."/>
            <person name="Ishikawa M."/>
            <person name="Iwata M."/>
            <person name="Karol K.G."/>
            <person name="Koehler B."/>
            <person name="Kolukisaoglu U."/>
            <person name="Kubo M."/>
            <person name="Kurata T."/>
            <person name="Lalonde S."/>
            <person name="Li K."/>
            <person name="Li Y."/>
            <person name="Litt A."/>
            <person name="Lyons E."/>
            <person name="Manning G."/>
            <person name="Maruyama T."/>
            <person name="Michael T.P."/>
            <person name="Mikami K."/>
            <person name="Miyazaki S."/>
            <person name="Morinaga S."/>
            <person name="Murata T."/>
            <person name="Mueller-Roeber B."/>
            <person name="Nelson D.R."/>
            <person name="Obara M."/>
            <person name="Oguri Y."/>
            <person name="Olmstead R.G."/>
            <person name="Onodera N."/>
            <person name="Petersen B.L."/>
            <person name="Pils B."/>
            <person name="Prigge M."/>
            <person name="Rensing S.A."/>
            <person name="Riano-Pachon D.M."/>
            <person name="Roberts A.W."/>
            <person name="Sato Y."/>
            <person name="Scheller H.V."/>
            <person name="Schulz B."/>
            <person name="Schulz C."/>
            <person name="Shakirov E.V."/>
            <person name="Shibagaki N."/>
            <person name="Shinohara N."/>
            <person name="Shippen D.E."/>
            <person name="Soerensen I."/>
            <person name="Sotooka R."/>
            <person name="Sugimoto N."/>
            <person name="Sugita M."/>
            <person name="Sumikawa N."/>
            <person name="Tanurdzic M."/>
            <person name="Theissen G."/>
            <person name="Ulvskov P."/>
            <person name="Wakazuki S."/>
            <person name="Weng J.K."/>
            <person name="Willats W.W."/>
            <person name="Wipf D."/>
            <person name="Wolf P.G."/>
            <person name="Yang L."/>
            <person name="Zimmer A.D."/>
            <person name="Zhu Q."/>
            <person name="Mitros T."/>
            <person name="Hellsten U."/>
            <person name="Loque D."/>
            <person name="Otillar R."/>
            <person name="Salamov A."/>
            <person name="Schmutz J."/>
            <person name="Shapiro H."/>
            <person name="Lindquist E."/>
            <person name="Lucas S."/>
            <person name="Rokhsar D."/>
            <person name="Grigoriev I.V."/>
        </authorList>
    </citation>
    <scope>NUCLEOTIDE SEQUENCE [LARGE SCALE GENOMIC DNA]</scope>
</reference>
<dbReference type="STRING" id="88036.D8RBS2"/>
<dbReference type="GO" id="GO:0007623">
    <property type="term" value="P:circadian rhythm"/>
    <property type="evidence" value="ECO:0007669"/>
    <property type="project" value="InterPro"/>
</dbReference>
<dbReference type="FunCoup" id="D8RBS2">
    <property type="interactions" value="280"/>
</dbReference>
<keyword evidence="3" id="KW-1185">Reference proteome</keyword>
<feature type="region of interest" description="Disordered" evidence="1">
    <location>
        <begin position="201"/>
        <end position="221"/>
    </location>
</feature>
<feature type="region of interest" description="Disordered" evidence="1">
    <location>
        <begin position="603"/>
        <end position="622"/>
    </location>
</feature>
<dbReference type="EMBL" id="GL377575">
    <property type="protein sequence ID" value="EFJ30839.1"/>
    <property type="molecule type" value="Genomic_DNA"/>
</dbReference>
<dbReference type="eggNOG" id="ENOG502QS7P">
    <property type="taxonomic scope" value="Eukaryota"/>
</dbReference>
<feature type="region of interest" description="Disordered" evidence="1">
    <location>
        <begin position="462"/>
        <end position="510"/>
    </location>
</feature>
<evidence type="ECO:0000313" key="2">
    <source>
        <dbReference type="EMBL" id="EFJ30839.1"/>
    </source>
</evidence>
<organism evidence="3">
    <name type="scientific">Selaginella moellendorffii</name>
    <name type="common">Spikemoss</name>
    <dbReference type="NCBI Taxonomy" id="88036"/>
    <lineage>
        <taxon>Eukaryota</taxon>
        <taxon>Viridiplantae</taxon>
        <taxon>Streptophyta</taxon>
        <taxon>Embryophyta</taxon>
        <taxon>Tracheophyta</taxon>
        <taxon>Lycopodiopsida</taxon>
        <taxon>Selaginellales</taxon>
        <taxon>Selaginellaceae</taxon>
        <taxon>Selaginella</taxon>
    </lineage>
</organism>
<evidence type="ECO:0000256" key="1">
    <source>
        <dbReference type="SAM" id="MobiDB-lite"/>
    </source>
</evidence>
<proteinExistence type="predicted"/>
<gene>
    <name evidence="2" type="ORF">SELMODRAFT_440439</name>
</gene>
<dbReference type="Gramene" id="EFJ30839">
    <property type="protein sequence ID" value="EFJ30839"/>
    <property type="gene ID" value="SELMODRAFT_440439"/>
</dbReference>
<feature type="region of interest" description="Disordered" evidence="1">
    <location>
        <begin position="552"/>
        <end position="572"/>
    </location>
</feature>
<feature type="compositionally biased region" description="Basic and acidic residues" evidence="1">
    <location>
        <begin position="496"/>
        <end position="509"/>
    </location>
</feature>
<dbReference type="GO" id="GO:0006355">
    <property type="term" value="P:regulation of DNA-templated transcription"/>
    <property type="evidence" value="ECO:0007669"/>
    <property type="project" value="InterPro"/>
</dbReference>
<feature type="compositionally biased region" description="Low complexity" evidence="1">
    <location>
        <begin position="637"/>
        <end position="658"/>
    </location>
</feature>
<dbReference type="InterPro" id="IPR039928">
    <property type="entry name" value="LNK"/>
</dbReference>
<feature type="compositionally biased region" description="Basic and acidic residues" evidence="1">
    <location>
        <begin position="668"/>
        <end position="677"/>
    </location>
</feature>